<reference evidence="5" key="2">
    <citation type="submission" date="2025-09" db="UniProtKB">
        <authorList>
            <consortium name="Ensembl"/>
        </authorList>
    </citation>
    <scope>IDENTIFICATION</scope>
</reference>
<evidence type="ECO:0000259" key="4">
    <source>
        <dbReference type="PROSITE" id="PS50237"/>
    </source>
</evidence>
<evidence type="ECO:0000313" key="6">
    <source>
        <dbReference type="Proteomes" id="UP000694420"/>
    </source>
</evidence>
<keyword evidence="2 3" id="KW-0833">Ubl conjugation pathway</keyword>
<dbReference type="Pfam" id="PF00632">
    <property type="entry name" value="HECT"/>
    <property type="match status" value="1"/>
</dbReference>
<dbReference type="InterPro" id="IPR000569">
    <property type="entry name" value="HECT_dom"/>
</dbReference>
<evidence type="ECO:0000313" key="5">
    <source>
        <dbReference type="Ensembl" id="ENSNPEP00000017017.1"/>
    </source>
</evidence>
<feature type="domain" description="HECT" evidence="4">
    <location>
        <begin position="10"/>
        <end position="47"/>
    </location>
</feature>
<protein>
    <recommendedName>
        <fullName evidence="4">HECT domain-containing protein</fullName>
    </recommendedName>
</protein>
<dbReference type="GO" id="GO:0004842">
    <property type="term" value="F:ubiquitin-protein transferase activity"/>
    <property type="evidence" value="ECO:0007669"/>
    <property type="project" value="InterPro"/>
</dbReference>
<proteinExistence type="predicted"/>
<evidence type="ECO:0000256" key="1">
    <source>
        <dbReference type="ARBA" id="ARBA00022679"/>
    </source>
</evidence>
<name>A0A8C6ZLZ4_NOTPE</name>
<dbReference type="Proteomes" id="UP000694420">
    <property type="component" value="Unplaced"/>
</dbReference>
<dbReference type="AlphaFoldDB" id="A0A8C6ZLZ4"/>
<organism evidence="5 6">
    <name type="scientific">Nothoprocta perdicaria</name>
    <name type="common">Chilean tinamou</name>
    <name type="synonym">Crypturus perdicarius</name>
    <dbReference type="NCBI Taxonomy" id="30464"/>
    <lineage>
        <taxon>Eukaryota</taxon>
        <taxon>Metazoa</taxon>
        <taxon>Chordata</taxon>
        <taxon>Craniata</taxon>
        <taxon>Vertebrata</taxon>
        <taxon>Euteleostomi</taxon>
        <taxon>Archelosauria</taxon>
        <taxon>Archosauria</taxon>
        <taxon>Dinosauria</taxon>
        <taxon>Saurischia</taxon>
        <taxon>Theropoda</taxon>
        <taxon>Coelurosauria</taxon>
        <taxon>Aves</taxon>
        <taxon>Palaeognathae</taxon>
        <taxon>Tinamiformes</taxon>
        <taxon>Tinamidae</taxon>
        <taxon>Nothoprocta</taxon>
    </lineage>
</organism>
<dbReference type="Gene3D" id="3.30.2410.10">
    <property type="entry name" value="Hect, E3 ligase catalytic domain"/>
    <property type="match status" value="1"/>
</dbReference>
<sequence>MLIYPDAWYPCSNTCSLVLSLPRYSSRAILKERLLSAITHCEEFGLA</sequence>
<dbReference type="PROSITE" id="PS50237">
    <property type="entry name" value="HECT"/>
    <property type="match status" value="1"/>
</dbReference>
<dbReference type="Ensembl" id="ENSNPET00000017439.1">
    <property type="protein sequence ID" value="ENSNPEP00000017017.1"/>
    <property type="gene ID" value="ENSNPEG00000012684.1"/>
</dbReference>
<dbReference type="SUPFAM" id="SSF56204">
    <property type="entry name" value="Hect, E3 ligase catalytic domain"/>
    <property type="match status" value="1"/>
</dbReference>
<reference evidence="5" key="1">
    <citation type="submission" date="2025-08" db="UniProtKB">
        <authorList>
            <consortium name="Ensembl"/>
        </authorList>
    </citation>
    <scope>IDENTIFICATION</scope>
</reference>
<accession>A0A8C6ZLZ4</accession>
<keyword evidence="1" id="KW-0808">Transferase</keyword>
<evidence type="ECO:0000256" key="3">
    <source>
        <dbReference type="PROSITE-ProRule" id="PRU00104"/>
    </source>
</evidence>
<dbReference type="InterPro" id="IPR035983">
    <property type="entry name" value="Hect_E3_ubiquitin_ligase"/>
</dbReference>
<keyword evidence="6" id="KW-1185">Reference proteome</keyword>
<feature type="active site" description="Glycyl thioester intermediate" evidence="3">
    <location>
        <position position="15"/>
    </location>
</feature>
<evidence type="ECO:0000256" key="2">
    <source>
        <dbReference type="ARBA" id="ARBA00022786"/>
    </source>
</evidence>